<sequence>MRALEVRQGATVRYHARFDTLPYANISFFTPRGPGGDIPFHLSLRAETGRAVCNTRAGGSWGREIGARVQFAPGGTEVEIRLTPRGAEVRLDGVLVFSLPGPLLGGSKGGLARLAARGRFAGCGDIAMFEHTGGILGADVIIGLPADSTSPAAGKIALTRRIELLARYSPPHGADAPGLWYLAAGGVMTPCETLDIRPAGARGGHVIEAAFPGRVWCDGADGAGGALRLELRGLVDGTPLARRLLDPAQLAVHIEEILAAHDLRADPYAAMQLLEHLRFSGAGRLLGPEARRAAARIAERFRLHAFLGTALDGGAGEGTSRQGELAAVAANPSLDGAEVAPADPVRAAHAAFSRKMRAEPDCDLTALLWETCAPLAKEDRIGLVLALSEVFCDAGKAEALVRAARQMELAMPEPVGAPWHDSALLPFLLLSGRAGDVAPAIGGLDGTEGWIVTPALGWTVRRALADGALGNDTREAIVLAGLDFLRREARDYWGRSACASMIEMSVALLSGGPLLPDALRASLPAALVAVHGGSRSFWDRLAMDSGGAAPELAAARAAFEALDGPEGEEMDGLRARTRRAGALRVLGRAGLVDADRLQREFLGPAGCAAPDPAPADLLGEGIDPGEAAIRHMAFPRGSGGTAGAPRLAPVAAAAMPACYPEIPQAPRAALQRRASRGCSALHARVSAGGLPPGPEEIETIADMLAALSGRDSRFIGFAMALGLFRALAAADVLDAAERLAGRIERMLTALPADDRGALRSAPALRMALAPVARIAAHAAGRADGTGLHAAGRLCDLLGLPAGGLPTLAQGQAQGRDQRHTHHAPASASPLFDTIVIVFSCRPNLDTRVEAMRGGWLKALSRLGIPYLVVVGNGDGRIEGDVLALDAPDDYEGLPQKTLAAIDWVHTQTDFAYMLKIDDDCFLEPSTFFHAQSYRKFDYYGRVLRRVQGEMDRGWHTGKSRSTRGRLELDKSPEPSLYADGGSGYTLSRDAMAAALDAARGPAGRQLVRVSFMEDKLLGDLLALRGIAPAQEDYRIAIRRRTAPGIRPVSLWVNGFDASLAAPVALVHLDGAEGQAAAMETREAPRLTPSKIWPSYQPVRLGYQSNALELVGDASKVEALRNAPVAVVACMRNEMFMLPHFLDHYRRQGVTAFAIADNLSDDGSLEYLADQEDVALFSVDTDYRLSHYGVAWQQAMLSAFRVGKWSLIADADELAIWSEEGADASLPELLAGPDFADADAARLFMLDMYPEGPLSQADFAEGPFTQAFHVDREPFLTDWPGRGPYANMPTWTSALRHRLIPGSRPDLFVAQKIALLRYHPSMRLSAGLHFAADLRLSPRELFFAHFKYNADFHRKAQAEVARRQHFNDAEEYRSYLALAAEGRERLHDPAISVPWMQCDFVRRRLG</sequence>
<dbReference type="EMBL" id="APKE01000036">
    <property type="protein sequence ID" value="KAF0674596.1"/>
    <property type="molecule type" value="Genomic_DNA"/>
</dbReference>
<dbReference type="Proteomes" id="UP000698242">
    <property type="component" value="Unassembled WGS sequence"/>
</dbReference>
<dbReference type="Gene3D" id="2.60.120.200">
    <property type="match status" value="1"/>
</dbReference>
<comment type="caution">
    <text evidence="10">The sequence shown here is derived from an EMBL/GenBank/DDBJ whole genome shotgun (WGS) entry which is preliminary data.</text>
</comment>
<evidence type="ECO:0000256" key="2">
    <source>
        <dbReference type="ARBA" id="ARBA00022676"/>
    </source>
</evidence>
<dbReference type="Pfam" id="PF00337">
    <property type="entry name" value="Gal-bind_lectin"/>
    <property type="match status" value="1"/>
</dbReference>
<dbReference type="EC" id="2.4.1.-" evidence="10"/>
<feature type="domain" description="Galectin" evidence="9">
    <location>
        <begin position="1"/>
        <end position="132"/>
    </location>
</feature>
<keyword evidence="5" id="KW-0735">Signal-anchor</keyword>
<keyword evidence="7" id="KW-0333">Golgi apparatus</keyword>
<dbReference type="Pfam" id="PF13704">
    <property type="entry name" value="Glyco_tranf_2_4"/>
    <property type="match status" value="1"/>
</dbReference>
<dbReference type="GO" id="GO:0008378">
    <property type="term" value="F:galactosyltransferase activity"/>
    <property type="evidence" value="ECO:0007669"/>
    <property type="project" value="UniProtKB-ARBA"/>
</dbReference>
<dbReference type="RefSeq" id="WP_159966490.1">
    <property type="nucleotide sequence ID" value="NZ_APKE01000036.1"/>
</dbReference>
<evidence type="ECO:0000313" key="10">
    <source>
        <dbReference type="EMBL" id="KAF0674596.1"/>
    </source>
</evidence>
<dbReference type="PROSITE" id="PS51304">
    <property type="entry name" value="GALECTIN"/>
    <property type="match status" value="1"/>
</dbReference>
<proteinExistence type="predicted"/>
<evidence type="ECO:0000256" key="5">
    <source>
        <dbReference type="ARBA" id="ARBA00022968"/>
    </source>
</evidence>
<dbReference type="Pfam" id="PF01762">
    <property type="entry name" value="Galactosyl_T"/>
    <property type="match status" value="1"/>
</dbReference>
<dbReference type="PANTHER" id="PTHR11214">
    <property type="entry name" value="BETA-1,3-N-ACETYLGLUCOSAMINYLTRANSFERASE"/>
    <property type="match status" value="1"/>
</dbReference>
<keyword evidence="2 10" id="KW-0328">Glycosyltransferase</keyword>
<dbReference type="GO" id="GO:0016020">
    <property type="term" value="C:membrane"/>
    <property type="evidence" value="ECO:0007669"/>
    <property type="project" value="InterPro"/>
</dbReference>
<organism evidence="10 11">
    <name type="scientific">Profundibacterium mesophilum KAUST100406-0324</name>
    <dbReference type="NCBI Taxonomy" id="1037889"/>
    <lineage>
        <taxon>Bacteria</taxon>
        <taxon>Pseudomonadati</taxon>
        <taxon>Pseudomonadota</taxon>
        <taxon>Alphaproteobacteria</taxon>
        <taxon>Rhodobacterales</taxon>
        <taxon>Roseobacteraceae</taxon>
        <taxon>Profundibacterium</taxon>
    </lineage>
</organism>
<comment type="subcellular location">
    <subcellularLocation>
        <location evidence="1">Golgi apparatus membrane</location>
        <topology evidence="1">Single-pass type II membrane protein</topology>
    </subcellularLocation>
</comment>
<keyword evidence="11" id="KW-1185">Reference proteome</keyword>
<dbReference type="InterPro" id="IPR002659">
    <property type="entry name" value="Glyco_trans_31"/>
</dbReference>
<evidence type="ECO:0000313" key="11">
    <source>
        <dbReference type="Proteomes" id="UP000698242"/>
    </source>
</evidence>
<keyword evidence="8" id="KW-0472">Membrane</keyword>
<dbReference type="SUPFAM" id="SSF49899">
    <property type="entry name" value="Concanavalin A-like lectins/glucanases"/>
    <property type="match status" value="1"/>
</dbReference>
<accession>A0A921TC25</accession>
<evidence type="ECO:0000256" key="3">
    <source>
        <dbReference type="ARBA" id="ARBA00022679"/>
    </source>
</evidence>
<protein>
    <submittedName>
        <fullName evidence="10">Beta-13-N-acetylglucosaminyltransferase 3</fullName>
        <ecNumber evidence="10">2.4.1.-</ecNumber>
    </submittedName>
</protein>
<dbReference type="InterPro" id="IPR013320">
    <property type="entry name" value="ConA-like_dom_sf"/>
</dbReference>
<name>A0A921TC25_9RHOB</name>
<evidence type="ECO:0000256" key="8">
    <source>
        <dbReference type="ARBA" id="ARBA00023136"/>
    </source>
</evidence>
<evidence type="ECO:0000256" key="7">
    <source>
        <dbReference type="ARBA" id="ARBA00023034"/>
    </source>
</evidence>
<evidence type="ECO:0000259" key="9">
    <source>
        <dbReference type="PROSITE" id="PS51304"/>
    </source>
</evidence>
<keyword evidence="3 10" id="KW-0808">Transferase</keyword>
<evidence type="ECO:0000256" key="1">
    <source>
        <dbReference type="ARBA" id="ARBA00004323"/>
    </source>
</evidence>
<dbReference type="GO" id="GO:0030246">
    <property type="term" value="F:carbohydrate binding"/>
    <property type="evidence" value="ECO:0007669"/>
    <property type="project" value="InterPro"/>
</dbReference>
<evidence type="ECO:0000256" key="6">
    <source>
        <dbReference type="ARBA" id="ARBA00022989"/>
    </source>
</evidence>
<gene>
    <name evidence="10" type="ORF">PMES_02978</name>
</gene>
<dbReference type="Gene3D" id="3.90.550.50">
    <property type="match status" value="1"/>
</dbReference>
<reference evidence="10" key="1">
    <citation type="submission" date="2013-03" db="EMBL/GenBank/DDBJ databases">
        <title>Genome Sequence of the Profundibacterium mesophilum strain KAUST100406-0324T from Red Sea, a novel genus in the family Rhodobacteraceae.</title>
        <authorList>
            <person name="Essack M."/>
            <person name="Alam I."/>
            <person name="Lafi F."/>
            <person name="Alawi W."/>
            <person name="Kamanu F."/>
            <person name="Al-Suwailem A."/>
            <person name="Lee O.O."/>
            <person name="Xu Y."/>
            <person name="Bajic V."/>
            <person name="Qian P.-Y."/>
            <person name="Archer J."/>
        </authorList>
    </citation>
    <scope>NUCLEOTIDE SEQUENCE</scope>
    <source>
        <strain evidence="10">KAUST100406-0324</strain>
    </source>
</reference>
<dbReference type="OrthoDB" id="7981249at2"/>
<keyword evidence="6" id="KW-1133">Transmembrane helix</keyword>
<keyword evidence="4" id="KW-0812">Transmembrane</keyword>
<dbReference type="InterPro" id="IPR001079">
    <property type="entry name" value="Galectin_CRD"/>
</dbReference>
<evidence type="ECO:0000256" key="4">
    <source>
        <dbReference type="ARBA" id="ARBA00022692"/>
    </source>
</evidence>